<evidence type="ECO:0000313" key="2">
    <source>
        <dbReference type="EMBL" id="ETV79557.1"/>
    </source>
</evidence>
<dbReference type="RefSeq" id="XP_009830493.1">
    <property type="nucleotide sequence ID" value="XM_009832191.1"/>
</dbReference>
<reference evidence="2" key="1">
    <citation type="submission" date="2013-12" db="EMBL/GenBank/DDBJ databases">
        <title>The Genome Sequence of Aphanomyces astaci APO3.</title>
        <authorList>
            <consortium name="The Broad Institute Genomics Platform"/>
            <person name="Russ C."/>
            <person name="Tyler B."/>
            <person name="van West P."/>
            <person name="Dieguez-Uribeondo J."/>
            <person name="Young S.K."/>
            <person name="Zeng Q."/>
            <person name="Gargeya S."/>
            <person name="Fitzgerald M."/>
            <person name="Abouelleil A."/>
            <person name="Alvarado L."/>
            <person name="Chapman S.B."/>
            <person name="Gainer-Dewar J."/>
            <person name="Goldberg J."/>
            <person name="Griggs A."/>
            <person name="Gujja S."/>
            <person name="Hansen M."/>
            <person name="Howarth C."/>
            <person name="Imamovic A."/>
            <person name="Ireland A."/>
            <person name="Larimer J."/>
            <person name="McCowan C."/>
            <person name="Murphy C."/>
            <person name="Pearson M."/>
            <person name="Poon T.W."/>
            <person name="Priest M."/>
            <person name="Roberts A."/>
            <person name="Saif S."/>
            <person name="Shea T."/>
            <person name="Sykes S."/>
            <person name="Wortman J."/>
            <person name="Nusbaum C."/>
            <person name="Birren B."/>
        </authorList>
    </citation>
    <scope>NUCLEOTIDE SEQUENCE [LARGE SCALE GENOMIC DNA]</scope>
    <source>
        <strain evidence="2">APO3</strain>
    </source>
</reference>
<dbReference type="VEuPathDB" id="FungiDB:H257_06821"/>
<name>W4GIS3_APHAT</name>
<feature type="compositionally biased region" description="Basic residues" evidence="1">
    <location>
        <begin position="1"/>
        <end position="11"/>
    </location>
</feature>
<gene>
    <name evidence="2" type="ORF">H257_06821</name>
</gene>
<feature type="region of interest" description="Disordered" evidence="1">
    <location>
        <begin position="1"/>
        <end position="33"/>
    </location>
</feature>
<organism evidence="2">
    <name type="scientific">Aphanomyces astaci</name>
    <name type="common">Crayfish plague agent</name>
    <dbReference type="NCBI Taxonomy" id="112090"/>
    <lineage>
        <taxon>Eukaryota</taxon>
        <taxon>Sar</taxon>
        <taxon>Stramenopiles</taxon>
        <taxon>Oomycota</taxon>
        <taxon>Saprolegniomycetes</taxon>
        <taxon>Saprolegniales</taxon>
        <taxon>Verrucalvaceae</taxon>
        <taxon>Aphanomyces</taxon>
    </lineage>
</organism>
<protein>
    <submittedName>
        <fullName evidence="2">Uncharacterized protein</fullName>
    </submittedName>
</protein>
<proteinExistence type="predicted"/>
<dbReference type="EMBL" id="KI913127">
    <property type="protein sequence ID" value="ETV79557.1"/>
    <property type="molecule type" value="Genomic_DNA"/>
</dbReference>
<evidence type="ECO:0000256" key="1">
    <source>
        <dbReference type="SAM" id="MobiDB-lite"/>
    </source>
</evidence>
<feature type="compositionally biased region" description="Basic and acidic residues" evidence="1">
    <location>
        <begin position="19"/>
        <end position="33"/>
    </location>
</feature>
<dbReference type="AlphaFoldDB" id="W4GIS3"/>
<dbReference type="GeneID" id="20808817"/>
<sequence length="81" mass="9377">MSLHSTTRHIAHSGWKAVKRNEDGGRRNDAPWTYDEKGSAVTMEDGHHCARWQRTVGYSDAQQVLQTFSRLDERKRFIFSA</sequence>
<accession>W4GIS3</accession>